<dbReference type="RefSeq" id="WP_142791507.1">
    <property type="nucleotide sequence ID" value="NZ_VJMZ01000001.1"/>
</dbReference>
<keyword evidence="2" id="KW-1185">Reference proteome</keyword>
<dbReference type="AlphaFoldDB" id="A0A549YKZ8"/>
<name>A0A549YKZ8_9BACI</name>
<dbReference type="Pfam" id="PF10720">
    <property type="entry name" value="DUF2515"/>
    <property type="match status" value="1"/>
</dbReference>
<reference evidence="1 2" key="1">
    <citation type="submission" date="2019-07" db="EMBL/GenBank/DDBJ databases">
        <title>Genomic analysis of Lentibacillus sp. NKC851-2.</title>
        <authorList>
            <person name="Oh Y.J."/>
        </authorList>
    </citation>
    <scope>NUCLEOTIDE SEQUENCE [LARGE SCALE GENOMIC DNA]</scope>
    <source>
        <strain evidence="1 2">NKC851-2</strain>
    </source>
</reference>
<dbReference type="InterPro" id="IPR019658">
    <property type="entry name" value="DUF2515"/>
</dbReference>
<sequence length="319" mass="38775">MSNRWRKHLHYILSETKKHNLDNISRTKAYQNFYMVYPEVKWAFLASMVSRNAGWNMMDLYLSPFQTLLSKKQQTRLFMTYERANWLIFSDAYPQLLVYELSKRLNKPLFHLLPALHVSRFMEKEWEYFWKHHDQDRLMTSMIINEQNVIHSPVIKQEYFKYRVFLRPPYLLQDILLLNATLLPNRFGTLYGAFVHDFTNLTKRIELGKRIASMMFHPHVYTSLLDFALSVEHTGSRWDYEQFFSRHFEKTPFLRTVYPVITHQDTIRKDWHKVKGVKRKWTSPITQHPDRGIKKAFYNRRRLIYAYSHLKNMFGQRYS</sequence>
<gene>
    <name evidence="1" type="ORF">FH966_13025</name>
</gene>
<comment type="caution">
    <text evidence="1">The sequence shown here is derived from an EMBL/GenBank/DDBJ whole genome shotgun (WGS) entry which is preliminary data.</text>
</comment>
<dbReference type="Proteomes" id="UP000319280">
    <property type="component" value="Unassembled WGS sequence"/>
</dbReference>
<protein>
    <submittedName>
        <fullName evidence="1">DUF2515 domain-containing protein</fullName>
    </submittedName>
</protein>
<evidence type="ECO:0000313" key="2">
    <source>
        <dbReference type="Proteomes" id="UP000319280"/>
    </source>
</evidence>
<accession>A0A549YKZ8</accession>
<evidence type="ECO:0000313" key="1">
    <source>
        <dbReference type="EMBL" id="TRM12544.1"/>
    </source>
</evidence>
<proteinExistence type="predicted"/>
<organism evidence="1 2">
    <name type="scientific">Lentibacillus cibarius</name>
    <dbReference type="NCBI Taxonomy" id="2583219"/>
    <lineage>
        <taxon>Bacteria</taxon>
        <taxon>Bacillati</taxon>
        <taxon>Bacillota</taxon>
        <taxon>Bacilli</taxon>
        <taxon>Bacillales</taxon>
        <taxon>Bacillaceae</taxon>
        <taxon>Lentibacillus</taxon>
    </lineage>
</organism>
<dbReference type="EMBL" id="VJMZ01000001">
    <property type="protein sequence ID" value="TRM12544.1"/>
    <property type="molecule type" value="Genomic_DNA"/>
</dbReference>